<name>A0A2C9LE24_BIOGL</name>
<reference evidence="2" key="2">
    <citation type="submission" date="2013-03" db="EMBL/GenBank/DDBJ databases">
        <title>Sequence assembly of the Biomphalaria glabrata genome version 4.3.</title>
        <authorList>
            <person name="Warren W."/>
            <person name="Wilson R.K."/>
            <person name="Hillier L.W."/>
            <person name="Minx P."/>
        </authorList>
    </citation>
    <scope>NUCLEOTIDE SEQUENCE</scope>
    <source>
        <strain evidence="2">BB02</strain>
    </source>
</reference>
<evidence type="ECO:0000313" key="3">
    <source>
        <dbReference type="EnsemblMetazoa" id="BGLB030055-PB"/>
    </source>
</evidence>
<dbReference type="PANTHER" id="PTHR10974">
    <property type="entry name" value="FI08016P-RELATED"/>
    <property type="match status" value="1"/>
</dbReference>
<gene>
    <name evidence="3" type="primary">106065182</name>
</gene>
<dbReference type="STRING" id="6526.A0A2C9LE24"/>
<reference evidence="2" key="1">
    <citation type="journal article" date="2004" name="J. Parasitol.">
        <title>The mitochondrial genome of Biomphalaria glabrata (Gastropoda: Basommatophora), intermediate host of Schistosoma mansoni.</title>
        <authorList>
            <person name="DeJong R.J."/>
            <person name="Emery A.M."/>
            <person name="Adema C.M."/>
        </authorList>
    </citation>
    <scope>NUCLEOTIDE SEQUENCE</scope>
    <source>
        <strain evidence="2">BB02</strain>
    </source>
</reference>
<dbReference type="RefSeq" id="XP_013079418.2">
    <property type="nucleotide sequence ID" value="XM_013223964.2"/>
</dbReference>
<dbReference type="SUPFAM" id="SSF53649">
    <property type="entry name" value="Alkaline phosphatase-like"/>
    <property type="match status" value="1"/>
</dbReference>
<dbReference type="EnsemblMetazoa" id="BGLB030055-RA">
    <property type="protein sequence ID" value="BGLB030055-PA"/>
    <property type="gene ID" value="BGLB030055"/>
</dbReference>
<dbReference type="Gene3D" id="3.40.720.10">
    <property type="entry name" value="Alkaline Phosphatase, subunit A"/>
    <property type="match status" value="1"/>
</dbReference>
<dbReference type="VEuPathDB" id="VectorBase:BGLB030055"/>
<feature type="transmembrane region" description="Helical" evidence="1">
    <location>
        <begin position="20"/>
        <end position="38"/>
    </location>
</feature>
<evidence type="ECO:0000256" key="1">
    <source>
        <dbReference type="SAM" id="Phobius"/>
    </source>
</evidence>
<dbReference type="InterPro" id="IPR004245">
    <property type="entry name" value="DUF229"/>
</dbReference>
<dbReference type="Proteomes" id="UP000076420">
    <property type="component" value="Unassembled WGS sequence"/>
</dbReference>
<keyword evidence="1" id="KW-0472">Membrane</keyword>
<dbReference type="InterPro" id="IPR017850">
    <property type="entry name" value="Alkaline_phosphatase_core_sf"/>
</dbReference>
<dbReference type="RefSeq" id="XP_013079402.2">
    <property type="nucleotide sequence ID" value="XM_013223948.2"/>
</dbReference>
<evidence type="ECO:0000313" key="2">
    <source>
        <dbReference type="EnsemblMetazoa" id="BGLB030055-PA"/>
    </source>
</evidence>
<sequence length="858" mass="98146">MGFTRLMIKLKMYKSHLKEIFFTFLLIITLFIFFKTYFDQALSYSPFIRSKSINTFYKLISYKNLLASKRFNSSCEIRSLRPSLIFKTLLSNNGNSCQRVDPIPGSCDVADKLFFSHPKASCTPQNKLIFCTLQNKLNKWSVTCDEKISQICSSHFYISILNQSTGSLKWQEVGTINQVAATLSGYLEQWDEPSTPKFYGYCFIRCQLAKDLSKDDLGDDLDKIVYGEQLLVLPPQFTTSNPAHSSSQNLININIIFVDSVSHQHFFRSLKKTVATLESINTDSSLLGHVLDFRLFQAVRSRTFESLQVLFSGQIDPLAEPFGTQDLPEERLVLEALLGKFKRKGYNTLWLEDLCYLWEWGIAKDLLFMNKSSHNSDTWVRMWGRLRECDVDSIDITLSMCRILQSNNVKDHFHGPSAVCFNGRHQHEYLLDYLKLYQQRMVNNHKPFFTFTMTNVGHEDTGRRIQSLDSALASYLLESLYLKNTLTIILSDHGNSYGAFFKESLEAQLELFHPFMFFIVPKDVAELLGTSALHNLSVNTDRLISLLDLHYTLKSLVDSDASVPRAHKNYLVSPHGLFDIVSANRSCNNIPRIMPNLCICKNFEMVVENDSDYDLFAYFALGQLNNEIQRQVSKQQSVKGLDLIYNRNKQLMPGFKKCQRLVLLDAENIRKNFAEHGTEVVKMDLHVQDGHIFFVALSITHNEDLTSHAALIKYDRITPYGAFSKCADDGVDLSLCVCNLRDEKSSTEQSNYKGFDFLGDNLMPNFDVQVQVLSCEDECMQLMTFKHIKGAAIFVVNSCADRIFQLKIKLEAKDDIIYSPAPSNPVIISPEGMVNIGLLYDSTGKDWTFSLRFYCQRL</sequence>
<dbReference type="Pfam" id="PF02995">
    <property type="entry name" value="DUF229"/>
    <property type="match status" value="1"/>
</dbReference>
<evidence type="ECO:0000313" key="4">
    <source>
        <dbReference type="Proteomes" id="UP000076420"/>
    </source>
</evidence>
<organism evidence="3 4">
    <name type="scientific">Biomphalaria glabrata</name>
    <name type="common">Bloodfluke planorb</name>
    <name type="synonym">Freshwater snail</name>
    <dbReference type="NCBI Taxonomy" id="6526"/>
    <lineage>
        <taxon>Eukaryota</taxon>
        <taxon>Metazoa</taxon>
        <taxon>Spiralia</taxon>
        <taxon>Lophotrochozoa</taxon>
        <taxon>Mollusca</taxon>
        <taxon>Gastropoda</taxon>
        <taxon>Heterobranchia</taxon>
        <taxon>Euthyneura</taxon>
        <taxon>Panpulmonata</taxon>
        <taxon>Hygrophila</taxon>
        <taxon>Lymnaeoidea</taxon>
        <taxon>Planorbidae</taxon>
        <taxon>Biomphalaria</taxon>
    </lineage>
</organism>
<accession>A0A2C9LE24</accession>
<dbReference type="EnsemblMetazoa" id="BGLB030055-RC">
    <property type="protein sequence ID" value="BGLB030055-PC"/>
    <property type="gene ID" value="BGLB030055"/>
</dbReference>
<dbReference type="EnsemblMetazoa" id="BGLB030055-RB">
    <property type="protein sequence ID" value="BGLB030055-PB"/>
    <property type="gene ID" value="BGLB030055"/>
</dbReference>
<dbReference type="VEuPathDB" id="VectorBase:BGLAX_043724"/>
<dbReference type="KEGG" id="bgt:106065182"/>
<keyword evidence="1" id="KW-1133">Transmembrane helix</keyword>
<dbReference type="GO" id="GO:0005615">
    <property type="term" value="C:extracellular space"/>
    <property type="evidence" value="ECO:0007669"/>
    <property type="project" value="TreeGrafter"/>
</dbReference>
<dbReference type="OrthoDB" id="413313at2759"/>
<dbReference type="PANTHER" id="PTHR10974:SF39">
    <property type="entry name" value="E2F TRANSCRIPTION FACTOR CC-MB DOMAIN-CONTAINING PROTEIN"/>
    <property type="match status" value="1"/>
</dbReference>
<reference evidence="3" key="3">
    <citation type="submission" date="2020-05" db="UniProtKB">
        <authorList>
            <consortium name="EnsemblMetazoa"/>
        </authorList>
    </citation>
    <scope>IDENTIFICATION</scope>
    <source>
        <strain evidence="3">BB02</strain>
    </source>
</reference>
<proteinExistence type="predicted"/>
<keyword evidence="1" id="KW-0812">Transmembrane</keyword>
<protein>
    <submittedName>
        <fullName evidence="3">Uncharacterized protein</fullName>
    </submittedName>
</protein>
<dbReference type="AlphaFoldDB" id="A0A2C9LE24"/>